<protein>
    <submittedName>
        <fullName evidence="2">Competence protein ComEA helix-hairpin-helix repeat protein</fullName>
    </submittedName>
</protein>
<evidence type="ECO:0000313" key="3">
    <source>
        <dbReference type="Proteomes" id="UP000002221"/>
    </source>
</evidence>
<dbReference type="PANTHER" id="PTHR21180">
    <property type="entry name" value="ENDONUCLEASE/EXONUCLEASE/PHOSPHATASE FAMILY DOMAIN-CONTAINING PROTEIN 1"/>
    <property type="match status" value="1"/>
</dbReference>
<proteinExistence type="predicted"/>
<name>D0ME87_RHOM4</name>
<sequence>MKLLRRWLSNLSLTRTEAGVLLGLLALLLAGLAYRWWQRQQPVPPPTAEEAARFREGAARMRQVLEPEPLNVNTATAEELERLPRIGPVLARRIIEYREAHGPFRRIEELEAVPGIGPKTLAELAPLIRVE</sequence>
<dbReference type="Proteomes" id="UP000002221">
    <property type="component" value="Chromosome"/>
</dbReference>
<evidence type="ECO:0000313" key="2">
    <source>
        <dbReference type="EMBL" id="ACY47311.1"/>
    </source>
</evidence>
<dbReference type="Pfam" id="PF12836">
    <property type="entry name" value="HHH_3"/>
    <property type="match status" value="1"/>
</dbReference>
<dbReference type="NCBIfam" id="TIGR00426">
    <property type="entry name" value="competence protein ComEA helix-hairpin-helix repeat region"/>
    <property type="match status" value="1"/>
</dbReference>
<dbReference type="PANTHER" id="PTHR21180:SF32">
    <property type="entry name" value="ENDONUCLEASE_EXONUCLEASE_PHOSPHATASE FAMILY DOMAIN-CONTAINING PROTEIN 1"/>
    <property type="match status" value="1"/>
</dbReference>
<dbReference type="GO" id="GO:0006281">
    <property type="term" value="P:DNA repair"/>
    <property type="evidence" value="ECO:0007669"/>
    <property type="project" value="InterPro"/>
</dbReference>
<dbReference type="InterPro" id="IPR004509">
    <property type="entry name" value="Competence_ComEA_HhH"/>
</dbReference>
<organism evidence="2 3">
    <name type="scientific">Rhodothermus marinus (strain ATCC 43812 / DSM 4252 / R-10)</name>
    <name type="common">Rhodothermus obamensis</name>
    <dbReference type="NCBI Taxonomy" id="518766"/>
    <lineage>
        <taxon>Bacteria</taxon>
        <taxon>Pseudomonadati</taxon>
        <taxon>Rhodothermota</taxon>
        <taxon>Rhodothermia</taxon>
        <taxon>Rhodothermales</taxon>
        <taxon>Rhodothermaceae</taxon>
        <taxon>Rhodothermus</taxon>
    </lineage>
</organism>
<dbReference type="InterPro" id="IPR010994">
    <property type="entry name" value="RuvA_2-like"/>
</dbReference>
<dbReference type="GO" id="GO:0003677">
    <property type="term" value="F:DNA binding"/>
    <property type="evidence" value="ECO:0007669"/>
    <property type="project" value="InterPro"/>
</dbReference>
<accession>D0ME87</accession>
<keyword evidence="3" id="KW-1185">Reference proteome</keyword>
<evidence type="ECO:0000259" key="1">
    <source>
        <dbReference type="SMART" id="SM00278"/>
    </source>
</evidence>
<feature type="domain" description="Helix-hairpin-helix DNA-binding motif class 1" evidence="1">
    <location>
        <begin position="108"/>
        <end position="127"/>
    </location>
</feature>
<dbReference type="InterPro" id="IPR051675">
    <property type="entry name" value="Endo/Exo/Phosphatase_dom_1"/>
</dbReference>
<dbReference type="Gene3D" id="1.10.150.320">
    <property type="entry name" value="Photosystem II 12 kDa extrinsic protein"/>
    <property type="match status" value="1"/>
</dbReference>
<dbReference type="GO" id="GO:0015628">
    <property type="term" value="P:protein secretion by the type II secretion system"/>
    <property type="evidence" value="ECO:0007669"/>
    <property type="project" value="TreeGrafter"/>
</dbReference>
<dbReference type="SUPFAM" id="SSF47781">
    <property type="entry name" value="RuvA domain 2-like"/>
    <property type="match status" value="1"/>
</dbReference>
<dbReference type="EMBL" id="CP001807">
    <property type="protein sequence ID" value="ACY47311.1"/>
    <property type="molecule type" value="Genomic_DNA"/>
</dbReference>
<reference evidence="2 3" key="1">
    <citation type="journal article" date="2009" name="Stand. Genomic Sci.">
        <title>Complete genome sequence of Rhodothermus marinus type strain (R-10).</title>
        <authorList>
            <person name="Nolan M."/>
            <person name="Tindall B.J."/>
            <person name="Pomrenke H."/>
            <person name="Lapidus A."/>
            <person name="Copeland A."/>
            <person name="Glavina Del Rio T."/>
            <person name="Lucas S."/>
            <person name="Chen F."/>
            <person name="Tice H."/>
            <person name="Cheng J.F."/>
            <person name="Saunders E."/>
            <person name="Han C."/>
            <person name="Bruce D."/>
            <person name="Goodwin L."/>
            <person name="Chain P."/>
            <person name="Pitluck S."/>
            <person name="Ovchinikova G."/>
            <person name="Pati A."/>
            <person name="Ivanova N."/>
            <person name="Mavromatis K."/>
            <person name="Chen A."/>
            <person name="Palaniappan K."/>
            <person name="Land M."/>
            <person name="Hauser L."/>
            <person name="Chang Y.J."/>
            <person name="Jeffries C.D."/>
            <person name="Brettin T."/>
            <person name="Goker M."/>
            <person name="Bristow J."/>
            <person name="Eisen J.A."/>
            <person name="Markowitz V."/>
            <person name="Hugenholtz P."/>
            <person name="Kyrpides N.C."/>
            <person name="Klenk H.P."/>
            <person name="Detter J.C."/>
        </authorList>
    </citation>
    <scope>NUCLEOTIDE SEQUENCE [LARGE SCALE GENOMIC DNA]</scope>
    <source>
        <strain evidence="3">ATCC 43812 / DSM 4252 / R-10</strain>
    </source>
</reference>
<dbReference type="GO" id="GO:0015627">
    <property type="term" value="C:type II protein secretion system complex"/>
    <property type="evidence" value="ECO:0007669"/>
    <property type="project" value="TreeGrafter"/>
</dbReference>
<gene>
    <name evidence="2" type="ordered locus">Rmar_0407</name>
</gene>
<dbReference type="KEGG" id="rmr:Rmar_0407"/>
<dbReference type="HOGENOM" id="CLU_052011_3_1_10"/>
<dbReference type="InterPro" id="IPR003583">
    <property type="entry name" value="Hlx-hairpin-Hlx_DNA-bd_motif"/>
</dbReference>
<dbReference type="eggNOG" id="COG1555">
    <property type="taxonomic scope" value="Bacteria"/>
</dbReference>
<dbReference type="SMART" id="SM00278">
    <property type="entry name" value="HhH1"/>
    <property type="match status" value="2"/>
</dbReference>
<dbReference type="RefSeq" id="WP_012842923.1">
    <property type="nucleotide sequence ID" value="NC_013501.1"/>
</dbReference>
<feature type="domain" description="Helix-hairpin-helix DNA-binding motif class 1" evidence="1">
    <location>
        <begin position="78"/>
        <end position="97"/>
    </location>
</feature>
<dbReference type="AlphaFoldDB" id="D0ME87"/>
<dbReference type="STRING" id="518766.Rmar_0407"/>
<dbReference type="OrthoDB" id="981124at2"/>